<gene>
    <name evidence="2" type="ORF">GMARGA_LOCUS31440</name>
</gene>
<keyword evidence="3" id="KW-1185">Reference proteome</keyword>
<feature type="region of interest" description="Disordered" evidence="1">
    <location>
        <begin position="137"/>
        <end position="178"/>
    </location>
</feature>
<evidence type="ECO:0000313" key="2">
    <source>
        <dbReference type="EMBL" id="CAG8833215.1"/>
    </source>
</evidence>
<accession>A0ABN7WJT1</accession>
<organism evidence="2 3">
    <name type="scientific">Gigaspora margarita</name>
    <dbReference type="NCBI Taxonomy" id="4874"/>
    <lineage>
        <taxon>Eukaryota</taxon>
        <taxon>Fungi</taxon>
        <taxon>Fungi incertae sedis</taxon>
        <taxon>Mucoromycota</taxon>
        <taxon>Glomeromycotina</taxon>
        <taxon>Glomeromycetes</taxon>
        <taxon>Diversisporales</taxon>
        <taxon>Gigasporaceae</taxon>
        <taxon>Gigaspora</taxon>
    </lineage>
</organism>
<feature type="compositionally biased region" description="Basic residues" evidence="1">
    <location>
        <begin position="203"/>
        <end position="212"/>
    </location>
</feature>
<dbReference type="Proteomes" id="UP000789901">
    <property type="component" value="Unassembled WGS sequence"/>
</dbReference>
<dbReference type="EMBL" id="CAJVQB010046918">
    <property type="protein sequence ID" value="CAG8833215.1"/>
    <property type="molecule type" value="Genomic_DNA"/>
</dbReference>
<feature type="non-terminal residue" evidence="2">
    <location>
        <position position="1"/>
    </location>
</feature>
<evidence type="ECO:0000313" key="3">
    <source>
        <dbReference type="Proteomes" id="UP000789901"/>
    </source>
</evidence>
<feature type="region of interest" description="Disordered" evidence="1">
    <location>
        <begin position="195"/>
        <end position="234"/>
    </location>
</feature>
<feature type="compositionally biased region" description="Basic and acidic residues" evidence="1">
    <location>
        <begin position="213"/>
        <end position="225"/>
    </location>
</feature>
<name>A0ABN7WJT1_GIGMA</name>
<proteinExistence type="predicted"/>
<protein>
    <submittedName>
        <fullName evidence="2">21131_t:CDS:1</fullName>
    </submittedName>
</protein>
<evidence type="ECO:0000256" key="1">
    <source>
        <dbReference type="SAM" id="MobiDB-lite"/>
    </source>
</evidence>
<feature type="compositionally biased region" description="Basic and acidic residues" evidence="1">
    <location>
        <begin position="140"/>
        <end position="178"/>
    </location>
</feature>
<reference evidence="2 3" key="1">
    <citation type="submission" date="2021-06" db="EMBL/GenBank/DDBJ databases">
        <authorList>
            <person name="Kallberg Y."/>
            <person name="Tangrot J."/>
            <person name="Rosling A."/>
        </authorList>
    </citation>
    <scope>NUCLEOTIDE SEQUENCE [LARGE SCALE GENOMIC DNA]</scope>
    <source>
        <strain evidence="2 3">120-4 pot B 10/14</strain>
    </source>
</reference>
<sequence length="288" mass="33169">PSSSKALTNPLVGKNTHQTIEVLNNLTHFISEIINQTPDYRQPLQPQPTISNLNDYRFLYKCTNFTNQDQLNSISLINSEYLEQISTATHRTQRISKPNSQKTCQALPTQIIDSKVPSKLQQTRPIMNNMFDTSYNTEESFNRNSKEGVDKNNDAINNKLEKNKNATRKDKKNNDIIKEMDKEVPCKIDVEMSELSEEDKSIKTRGSKRKGISKNEDINEDKNDDSWDSDNETVVGNDKKSIEVKNVYDKIWEERVIALVGKKKKEIFQSQETLDKTCKAWLKKVSCF</sequence>
<comment type="caution">
    <text evidence="2">The sequence shown here is derived from an EMBL/GenBank/DDBJ whole genome shotgun (WGS) entry which is preliminary data.</text>
</comment>